<dbReference type="STRING" id="1306947.J120_00850"/>
<gene>
    <name evidence="1" type="ORF">J120_00850</name>
</gene>
<accession>A0A0D2K5I8</accession>
<organism evidence="1 2">
    <name type="scientific">candidate division TM6 bacterium JCVI TM6SC1</name>
    <dbReference type="NCBI Taxonomy" id="1306947"/>
    <lineage>
        <taxon>Bacteria</taxon>
        <taxon>Candidatus Babelota</taxon>
        <taxon>Vermiphilus</taxon>
    </lineage>
</organism>
<reference evidence="1 2" key="1">
    <citation type="journal article" date="2013" name="Proc. Natl. Acad. Sci. U.S.A.">
        <title>Candidate phylum TM6 genome recovered from a hospital sink biofilm provides genomic insights into this uncultivated phylum.</title>
        <authorList>
            <person name="McLean J.S."/>
            <person name="Lombardo M.J."/>
            <person name="Badger J.H."/>
            <person name="Edlund A."/>
            <person name="Novotny M."/>
            <person name="Yee-Greenbaum J."/>
            <person name="Vyahhi N."/>
            <person name="Hall A.P."/>
            <person name="Yang Y."/>
            <person name="Dupont C.L."/>
            <person name="Ziegler M.G."/>
            <person name="Chitsaz H."/>
            <person name="Allen A.E."/>
            <person name="Yooseph S."/>
            <person name="Tesler G."/>
            <person name="Pevzner P.A."/>
            <person name="Friedman R.M."/>
            <person name="Nealson K.H."/>
            <person name="Venter J.C."/>
            <person name="Lasken R.S."/>
        </authorList>
    </citation>
    <scope>NUCLEOTIDE SEQUENCE [LARGE SCALE GENOMIC DNA]</scope>
    <source>
        <strain evidence="1 2">TM6SC1</strain>
    </source>
</reference>
<dbReference type="AlphaFoldDB" id="A0A0D2K5I8"/>
<comment type="caution">
    <text evidence="1">The sequence shown here is derived from an EMBL/GenBank/DDBJ whole genome shotgun (WGS) entry which is preliminary data.</text>
</comment>
<proteinExistence type="predicted"/>
<protein>
    <submittedName>
        <fullName evidence="1">Uncharacterized protein</fullName>
    </submittedName>
</protein>
<dbReference type="EMBL" id="ARQD01000001">
    <property type="protein sequence ID" value="KIX85507.1"/>
    <property type="molecule type" value="Genomic_DNA"/>
</dbReference>
<evidence type="ECO:0000313" key="2">
    <source>
        <dbReference type="Proteomes" id="UP000032214"/>
    </source>
</evidence>
<dbReference type="Proteomes" id="UP000032214">
    <property type="component" value="Unassembled WGS sequence"/>
</dbReference>
<sequence length="187" mass="20805">MKNIIVLVFTAFITGFSALYSQENLVTPRSFDTIVTFLRSSWNNAVTQAQSQGLIAQSTLAKDIFAPHDTDIKELGYKTDKGLAIRYSTDGTYPLEIITPQGSIDLAGFMNPSKKGSFVILDGNFRKMVQLKLEKIPGYPNFYAIISLKEKMLSEKPTRITSEIFGDPYVASDAAQYSNLAPRVIEF</sequence>
<evidence type="ECO:0000313" key="1">
    <source>
        <dbReference type="EMBL" id="KIX85507.1"/>
    </source>
</evidence>
<name>A0A0D2K5I8_9BACT</name>
<keyword evidence="2" id="KW-1185">Reference proteome</keyword>